<dbReference type="InterPro" id="IPR047525">
    <property type="entry name" value="TfoX-like"/>
</dbReference>
<organism evidence="2 3">
    <name type="scientific">Meridianimarinicoccus aquatilis</name>
    <dbReference type="NCBI Taxonomy" id="2552766"/>
    <lineage>
        <taxon>Bacteria</taxon>
        <taxon>Pseudomonadati</taxon>
        <taxon>Pseudomonadota</taxon>
        <taxon>Alphaproteobacteria</taxon>
        <taxon>Rhodobacterales</taxon>
        <taxon>Paracoccaceae</taxon>
        <taxon>Meridianimarinicoccus</taxon>
    </lineage>
</organism>
<dbReference type="Pfam" id="PF04994">
    <property type="entry name" value="TfoX_C"/>
    <property type="match status" value="1"/>
</dbReference>
<gene>
    <name evidence="2" type="ORF">E2L05_13100</name>
</gene>
<evidence type="ECO:0000259" key="1">
    <source>
        <dbReference type="Pfam" id="PF04994"/>
    </source>
</evidence>
<dbReference type="RefSeq" id="WP_133343355.1">
    <property type="nucleotide sequence ID" value="NZ_SMZO01000030.1"/>
</dbReference>
<accession>A0A4V3BBE0</accession>
<dbReference type="EMBL" id="SMZO01000030">
    <property type="protein sequence ID" value="TDL86429.1"/>
    <property type="molecule type" value="Genomic_DNA"/>
</dbReference>
<dbReference type="InterPro" id="IPR007077">
    <property type="entry name" value="TfoX_C"/>
</dbReference>
<dbReference type="AlphaFoldDB" id="A0A4V3BBE0"/>
<dbReference type="Proteomes" id="UP000294562">
    <property type="component" value="Unassembled WGS sequence"/>
</dbReference>
<proteinExistence type="predicted"/>
<dbReference type="OrthoDB" id="7861542at2"/>
<evidence type="ECO:0000313" key="2">
    <source>
        <dbReference type="EMBL" id="TDL86429.1"/>
    </source>
</evidence>
<dbReference type="PANTHER" id="PTHR36121">
    <property type="entry name" value="PROTEIN SXY"/>
    <property type="match status" value="1"/>
</dbReference>
<sequence>MATPITSIRNLGTAMSAAFTAVGIEDAETLQEIGADEAYAKLLANGHRPHFIAYLAVALGLQGRHWNDIEPAEKTAFRSRFDSIKSRRPLQNAKGRTPIDAALAEIGVIERAAQPTSSRPEKK</sequence>
<dbReference type="Gene3D" id="1.10.150.20">
    <property type="entry name" value="5' to 3' exonuclease, C-terminal subdomain"/>
    <property type="match status" value="1"/>
</dbReference>
<protein>
    <submittedName>
        <fullName evidence="2">Competence protein TfoX</fullName>
    </submittedName>
</protein>
<evidence type="ECO:0000313" key="3">
    <source>
        <dbReference type="Proteomes" id="UP000294562"/>
    </source>
</evidence>
<feature type="domain" description="TfoX C-terminal" evidence="1">
    <location>
        <begin position="4"/>
        <end position="78"/>
    </location>
</feature>
<name>A0A4V3BBE0_9RHOB</name>
<dbReference type="PANTHER" id="PTHR36121:SF1">
    <property type="entry name" value="PROTEIN SXY"/>
    <property type="match status" value="1"/>
</dbReference>
<keyword evidence="3" id="KW-1185">Reference proteome</keyword>
<comment type="caution">
    <text evidence="2">The sequence shown here is derived from an EMBL/GenBank/DDBJ whole genome shotgun (WGS) entry which is preliminary data.</text>
</comment>
<reference evidence="2 3" key="1">
    <citation type="submission" date="2019-03" db="EMBL/GenBank/DDBJ databases">
        <title>Rhodobacteraceae bacterium SM1902, a new member of the family Rhodobacteraceae isolated from Yantai.</title>
        <authorList>
            <person name="Sun Y."/>
        </authorList>
    </citation>
    <scope>NUCLEOTIDE SEQUENCE [LARGE SCALE GENOMIC DNA]</scope>
    <source>
        <strain evidence="2 3">SM1902</strain>
    </source>
</reference>